<sequence length="305" mass="34131">MEITKDMFVPISKNIEEAELIVRPSISFWQDVWRRLRKNPVAIASLILLAFLVIMVIFGPYFNEFEFNRINSSLKDISPNSTYWFGTDSAGRDIFTRVWVAGRVSLEIGFLAALLSTSIGILYGSISGFIGGRTDTIMMRIIEILSALPYLLVVILFQIRLQDRSLKTLLLALTITGWTGTARIVRGEVLRVKAQEFILAARTLGVSAWKIIVKHLIPNVMPIVIVSITFNVPGFIFAEAFLSYLGIGLAPPATSWGIMCAEAQTTMMFYPYQLIFPTLMISLVMLVFALLGDGLRDALDPKLRK</sequence>
<dbReference type="AlphaFoldDB" id="A0A7S6WNL2"/>
<dbReference type="InterPro" id="IPR035906">
    <property type="entry name" value="MetI-like_sf"/>
</dbReference>
<dbReference type="PROSITE" id="PS50928">
    <property type="entry name" value="ABC_TM1"/>
    <property type="match status" value="1"/>
</dbReference>
<feature type="transmembrane region" description="Helical" evidence="7">
    <location>
        <begin position="108"/>
        <end position="129"/>
    </location>
</feature>
<dbReference type="PANTHER" id="PTHR43386:SF22">
    <property type="entry name" value="OLIGOPEPTIDE TRANSPORT SYSTEM PERMEASE PROTEIN OPPC"/>
    <property type="match status" value="1"/>
</dbReference>
<keyword evidence="2 7" id="KW-0813">Transport</keyword>
<dbReference type="GO" id="GO:0005886">
    <property type="term" value="C:plasma membrane"/>
    <property type="evidence" value="ECO:0007669"/>
    <property type="project" value="UniProtKB-SubCell"/>
</dbReference>
<name>A0A7S6WNL2_9SPIR</name>
<dbReference type="Pfam" id="PF12911">
    <property type="entry name" value="OppC_N"/>
    <property type="match status" value="1"/>
</dbReference>
<dbReference type="GO" id="GO:0055085">
    <property type="term" value="P:transmembrane transport"/>
    <property type="evidence" value="ECO:0007669"/>
    <property type="project" value="InterPro"/>
</dbReference>
<dbReference type="CDD" id="cd06261">
    <property type="entry name" value="TM_PBP2"/>
    <property type="match status" value="1"/>
</dbReference>
<evidence type="ECO:0000313" key="9">
    <source>
        <dbReference type="Proteomes" id="UP000593915"/>
    </source>
</evidence>
<feature type="transmembrane region" description="Helical" evidence="7">
    <location>
        <begin position="165"/>
        <end position="185"/>
    </location>
</feature>
<evidence type="ECO:0000256" key="7">
    <source>
        <dbReference type="RuleBase" id="RU363032"/>
    </source>
</evidence>
<keyword evidence="3" id="KW-1003">Cell membrane</keyword>
<evidence type="ECO:0000256" key="2">
    <source>
        <dbReference type="ARBA" id="ARBA00022448"/>
    </source>
</evidence>
<proteinExistence type="inferred from homology"/>
<evidence type="ECO:0000313" key="8">
    <source>
        <dbReference type="EMBL" id="QOW59897.1"/>
    </source>
</evidence>
<dbReference type="InterPro" id="IPR050366">
    <property type="entry name" value="BP-dependent_transpt_permease"/>
</dbReference>
<dbReference type="InterPro" id="IPR000515">
    <property type="entry name" value="MetI-like"/>
</dbReference>
<feature type="transmembrane region" description="Helical" evidence="7">
    <location>
        <begin position="141"/>
        <end position="159"/>
    </location>
</feature>
<dbReference type="Pfam" id="PF00528">
    <property type="entry name" value="BPD_transp_1"/>
    <property type="match status" value="1"/>
</dbReference>
<dbReference type="Proteomes" id="UP000593915">
    <property type="component" value="Chromosome"/>
</dbReference>
<comment type="subcellular location">
    <subcellularLocation>
        <location evidence="1 7">Cell membrane</location>
        <topology evidence="1 7">Multi-pass membrane protein</topology>
    </subcellularLocation>
</comment>
<comment type="similarity">
    <text evidence="7">Belongs to the binding-protein-dependent transport system permease family.</text>
</comment>
<keyword evidence="6 7" id="KW-0472">Membrane</keyword>
<dbReference type="Gene3D" id="1.10.3720.10">
    <property type="entry name" value="MetI-like"/>
    <property type="match status" value="1"/>
</dbReference>
<gene>
    <name evidence="8" type="ORF">IFE08_08475</name>
</gene>
<feature type="transmembrane region" description="Helical" evidence="7">
    <location>
        <begin position="223"/>
        <end position="247"/>
    </location>
</feature>
<protein>
    <submittedName>
        <fullName evidence="8">ABC transporter permease</fullName>
    </submittedName>
</protein>
<evidence type="ECO:0000256" key="4">
    <source>
        <dbReference type="ARBA" id="ARBA00022692"/>
    </source>
</evidence>
<organism evidence="8 9">
    <name type="scientific">Treponema pedis</name>
    <dbReference type="NCBI Taxonomy" id="409322"/>
    <lineage>
        <taxon>Bacteria</taxon>
        <taxon>Pseudomonadati</taxon>
        <taxon>Spirochaetota</taxon>
        <taxon>Spirochaetia</taxon>
        <taxon>Spirochaetales</taxon>
        <taxon>Treponemataceae</taxon>
        <taxon>Treponema</taxon>
    </lineage>
</organism>
<evidence type="ECO:0000256" key="6">
    <source>
        <dbReference type="ARBA" id="ARBA00023136"/>
    </source>
</evidence>
<evidence type="ECO:0000256" key="1">
    <source>
        <dbReference type="ARBA" id="ARBA00004651"/>
    </source>
</evidence>
<dbReference type="GeneID" id="301090569"/>
<reference evidence="8 9" key="1">
    <citation type="submission" date="2020-09" db="EMBL/GenBank/DDBJ databases">
        <title>Characterization of Treponema spp. from bovine digital dermatitis in Korea.</title>
        <authorList>
            <person name="Espiritu H.M."/>
            <person name="Cho Y.I."/>
            <person name="Mamuad L."/>
        </authorList>
    </citation>
    <scope>NUCLEOTIDE SEQUENCE [LARGE SCALE GENOMIC DNA]</scope>
    <source>
        <strain evidence="8 9">KS1</strain>
    </source>
</reference>
<feature type="transmembrane region" description="Helical" evidence="7">
    <location>
        <begin position="41"/>
        <end position="62"/>
    </location>
</feature>
<keyword evidence="5 7" id="KW-1133">Transmembrane helix</keyword>
<evidence type="ECO:0000256" key="3">
    <source>
        <dbReference type="ARBA" id="ARBA00022475"/>
    </source>
</evidence>
<dbReference type="PANTHER" id="PTHR43386">
    <property type="entry name" value="OLIGOPEPTIDE TRANSPORT SYSTEM PERMEASE PROTEIN APPC"/>
    <property type="match status" value="1"/>
</dbReference>
<dbReference type="InterPro" id="IPR025966">
    <property type="entry name" value="OppC_N"/>
</dbReference>
<dbReference type="SUPFAM" id="SSF161098">
    <property type="entry name" value="MetI-like"/>
    <property type="match status" value="1"/>
</dbReference>
<accession>A0A7S6WNL2</accession>
<dbReference type="RefSeq" id="WP_020965861.1">
    <property type="nucleotide sequence ID" value="NZ_CP045670.1"/>
</dbReference>
<keyword evidence="4 7" id="KW-0812">Transmembrane</keyword>
<evidence type="ECO:0000256" key="5">
    <source>
        <dbReference type="ARBA" id="ARBA00022989"/>
    </source>
</evidence>
<dbReference type="EMBL" id="CP061839">
    <property type="protein sequence ID" value="QOW59897.1"/>
    <property type="molecule type" value="Genomic_DNA"/>
</dbReference>
<feature type="transmembrane region" description="Helical" evidence="7">
    <location>
        <begin position="268"/>
        <end position="291"/>
    </location>
</feature>